<proteinExistence type="predicted"/>
<gene>
    <name evidence="2" type="ORF">CC80DRAFT_466719</name>
</gene>
<protein>
    <submittedName>
        <fullName evidence="2">Uncharacterized protein</fullName>
    </submittedName>
</protein>
<evidence type="ECO:0000313" key="3">
    <source>
        <dbReference type="Proteomes" id="UP000800035"/>
    </source>
</evidence>
<keyword evidence="3" id="KW-1185">Reference proteome</keyword>
<keyword evidence="1" id="KW-0472">Membrane</keyword>
<dbReference type="Proteomes" id="UP000800035">
    <property type="component" value="Unassembled WGS sequence"/>
</dbReference>
<name>A0A6A5U476_9PLEO</name>
<keyword evidence="1" id="KW-1133">Transmembrane helix</keyword>
<keyword evidence="1" id="KW-0812">Transmembrane</keyword>
<evidence type="ECO:0000313" key="2">
    <source>
        <dbReference type="EMBL" id="KAF1959671.1"/>
    </source>
</evidence>
<reference evidence="2" key="1">
    <citation type="journal article" date="2020" name="Stud. Mycol.">
        <title>101 Dothideomycetes genomes: a test case for predicting lifestyles and emergence of pathogens.</title>
        <authorList>
            <person name="Haridas S."/>
            <person name="Albert R."/>
            <person name="Binder M."/>
            <person name="Bloem J."/>
            <person name="Labutti K."/>
            <person name="Salamov A."/>
            <person name="Andreopoulos B."/>
            <person name="Baker S."/>
            <person name="Barry K."/>
            <person name="Bills G."/>
            <person name="Bluhm B."/>
            <person name="Cannon C."/>
            <person name="Castanera R."/>
            <person name="Culley D."/>
            <person name="Daum C."/>
            <person name="Ezra D."/>
            <person name="Gonzalez J."/>
            <person name="Henrissat B."/>
            <person name="Kuo A."/>
            <person name="Liang C."/>
            <person name="Lipzen A."/>
            <person name="Lutzoni F."/>
            <person name="Magnuson J."/>
            <person name="Mondo S."/>
            <person name="Nolan M."/>
            <person name="Ohm R."/>
            <person name="Pangilinan J."/>
            <person name="Park H.-J."/>
            <person name="Ramirez L."/>
            <person name="Alfaro M."/>
            <person name="Sun H."/>
            <person name="Tritt A."/>
            <person name="Yoshinaga Y."/>
            <person name="Zwiers L.-H."/>
            <person name="Turgeon B."/>
            <person name="Goodwin S."/>
            <person name="Spatafora J."/>
            <person name="Crous P."/>
            <person name="Grigoriev I."/>
        </authorList>
    </citation>
    <scope>NUCLEOTIDE SEQUENCE</scope>
    <source>
        <strain evidence="2">CBS 675.92</strain>
    </source>
</reference>
<feature type="transmembrane region" description="Helical" evidence="1">
    <location>
        <begin position="274"/>
        <end position="293"/>
    </location>
</feature>
<sequence length="325" mass="36704">MTNVQPSPPAPRCTRVWFICSCGQAIYDDYAEVTLGGVGKKQKLLRILSIRGRYYKTTSSNTETRGIMNMFKGLFTSYNAPIENTSLPRQQRRSSNAGVKSQNICTTHPLSDPDGHRYIHWCIPWTRYTMRMHSLQTCQIYSDFDFFTALKARYGNSKSRFRHFLSLKKPISLRFVKFQLYHKQLVDIHEAANIPPESRKDEYEYLPMPTETIPPVGSNLLMHFFTHPNDAASRPVLLPSIPKRKRDKLEPCPVRGSSVGWGIDITTGTNELKLFLLGLLACMGSLLFGVVWTVNMGDIQGGFGAAGFMFALLGFTVASLKALDF</sequence>
<dbReference type="AlphaFoldDB" id="A0A6A5U476"/>
<evidence type="ECO:0000256" key="1">
    <source>
        <dbReference type="SAM" id="Phobius"/>
    </source>
</evidence>
<organism evidence="2 3">
    <name type="scientific">Byssothecium circinans</name>
    <dbReference type="NCBI Taxonomy" id="147558"/>
    <lineage>
        <taxon>Eukaryota</taxon>
        <taxon>Fungi</taxon>
        <taxon>Dikarya</taxon>
        <taxon>Ascomycota</taxon>
        <taxon>Pezizomycotina</taxon>
        <taxon>Dothideomycetes</taxon>
        <taxon>Pleosporomycetidae</taxon>
        <taxon>Pleosporales</taxon>
        <taxon>Massarineae</taxon>
        <taxon>Massarinaceae</taxon>
        <taxon>Byssothecium</taxon>
    </lineage>
</organism>
<accession>A0A6A5U476</accession>
<dbReference type="EMBL" id="ML976984">
    <property type="protein sequence ID" value="KAF1959671.1"/>
    <property type="molecule type" value="Genomic_DNA"/>
</dbReference>
<feature type="transmembrane region" description="Helical" evidence="1">
    <location>
        <begin position="299"/>
        <end position="320"/>
    </location>
</feature>
<dbReference type="OrthoDB" id="5355526at2759"/>